<comment type="caution">
    <text evidence="2">The sequence shown here is derived from an EMBL/GenBank/DDBJ whole genome shotgun (WGS) entry which is preliminary data.</text>
</comment>
<dbReference type="EMBL" id="DWYY01000164">
    <property type="protein sequence ID" value="HJA94258.1"/>
    <property type="molecule type" value="Genomic_DNA"/>
</dbReference>
<sequence length="882" mass="99508">MFSDAFIHYAQNAFENRLPLLGETGTAVRQRLSDCPEGVRELLQFFYGFMPLSDAFTYEFDLFFRYAAQAASLRREVERCALLPEEIFLHDVAWYRINSEKIVDCRSFFQEQVFPLIRGLDETQAVLAVNYWCASQASYEASDDRTQSPLSVYRSGSGRCGEESTFFVTVLRSVGIPARQVYVPRWAHCDDNHAWVEVYVDGKWHYLGACEPEEVLDRGWFTNAASRALLVYARTFTDFGVEKEVIGRNGCVRFLNVTEHYARTKEVCIHVTDMEGRNVPGASVSLQILNMAEFCSVITLTAGQDGTARLSLGYGDILVRAWKDSLCAQALLGAQEEEICLKLEERLEAEAKEGWEDMEIHAPEDGAVSQAVPDAAQKALGRARLKEADAARERKLAAFRAEADKAALEYPQESDIFRRARGNVELLKEFLDGEDWKRERREILHSLSDKDFRDLDTQIAEEQLCCVAPLQDKLRLRGGRKGRAEWGCAGQSGRERDIFVRYCLCPRIGREELTAFGKTVGAFFSEQEKAGFADRPEKIWEWEQDHLRYVPREDYDTLVIPPEAALRGLWADEMGKRTLFAAVCRTLGIPARLDPVTGQAEYLDGDVWIEVSGGSCRDGALAEQECSGSARLILLTRQEDQWSYSQTWTIGRLEGERYVTLHYEGIRPENGRIELPLRGGSYRLIVTNRMPNGNQYVSTACFRLKDGEEKVLEPKLRLPRVEDMMMKNPLPPFSLTDCAGKTMESASLLTGTKSLLIFVEEGKEPTEHVLNELLAEKEKLGRLSYRLLFVADSPGSLENPLLKHTAGAFETAEVYFDERLENAEPVARRMYVAPDLLPLLVAVDEQGCGIYACSGYHVGSVGLALKLLEMPFCPFPPAKRTP</sequence>
<dbReference type="AlphaFoldDB" id="A0A9D2L116"/>
<evidence type="ECO:0000313" key="3">
    <source>
        <dbReference type="Proteomes" id="UP000886858"/>
    </source>
</evidence>
<proteinExistence type="predicted"/>
<evidence type="ECO:0000313" key="2">
    <source>
        <dbReference type="EMBL" id="HJA94258.1"/>
    </source>
</evidence>
<feature type="domain" description="Transglutaminase-like" evidence="1">
    <location>
        <begin position="152"/>
        <end position="211"/>
    </location>
</feature>
<reference evidence="2" key="1">
    <citation type="journal article" date="2021" name="PeerJ">
        <title>Extensive microbial diversity within the chicken gut microbiome revealed by metagenomics and culture.</title>
        <authorList>
            <person name="Gilroy R."/>
            <person name="Ravi A."/>
            <person name="Getino M."/>
            <person name="Pursley I."/>
            <person name="Horton D.L."/>
            <person name="Alikhan N.F."/>
            <person name="Baker D."/>
            <person name="Gharbi K."/>
            <person name="Hall N."/>
            <person name="Watson M."/>
            <person name="Adriaenssens E.M."/>
            <person name="Foster-Nyarko E."/>
            <person name="Jarju S."/>
            <person name="Secka A."/>
            <person name="Antonio M."/>
            <person name="Oren A."/>
            <person name="Chaudhuri R.R."/>
            <person name="La Ragione R."/>
            <person name="Hildebrand F."/>
            <person name="Pallen M.J."/>
        </authorList>
    </citation>
    <scope>NUCLEOTIDE SEQUENCE</scope>
    <source>
        <strain evidence="2">CHK179-7159</strain>
    </source>
</reference>
<dbReference type="Gene3D" id="2.60.40.1120">
    <property type="entry name" value="Carboxypeptidase-like, regulatory domain"/>
    <property type="match status" value="1"/>
</dbReference>
<dbReference type="SUPFAM" id="SSF54001">
    <property type="entry name" value="Cysteine proteinases"/>
    <property type="match status" value="1"/>
</dbReference>
<dbReference type="PANTHER" id="PTHR35532:SF5">
    <property type="entry name" value="CARBOHYDRATE-BINDING DOMAIN-CONTAINING PROTEIN"/>
    <property type="match status" value="1"/>
</dbReference>
<dbReference type="Gene3D" id="3.10.620.30">
    <property type="match status" value="1"/>
</dbReference>
<protein>
    <submittedName>
        <fullName evidence="2">Transglutaminase domain-containing protein</fullName>
    </submittedName>
</protein>
<dbReference type="Pfam" id="PF01841">
    <property type="entry name" value="Transglut_core"/>
    <property type="match status" value="1"/>
</dbReference>
<dbReference type="SMART" id="SM00460">
    <property type="entry name" value="TGc"/>
    <property type="match status" value="1"/>
</dbReference>
<reference evidence="2" key="2">
    <citation type="submission" date="2021-04" db="EMBL/GenBank/DDBJ databases">
        <authorList>
            <person name="Gilroy R."/>
        </authorList>
    </citation>
    <scope>NUCLEOTIDE SEQUENCE</scope>
    <source>
        <strain evidence="2">CHK179-7159</strain>
    </source>
</reference>
<dbReference type="Proteomes" id="UP000886858">
    <property type="component" value="Unassembled WGS sequence"/>
</dbReference>
<dbReference type="InterPro" id="IPR038765">
    <property type="entry name" value="Papain-like_cys_pep_sf"/>
</dbReference>
<accession>A0A9D2L116</accession>
<gene>
    <name evidence="2" type="ORF">H9717_14295</name>
</gene>
<dbReference type="InterPro" id="IPR002931">
    <property type="entry name" value="Transglutaminase-like"/>
</dbReference>
<evidence type="ECO:0000259" key="1">
    <source>
        <dbReference type="SMART" id="SM00460"/>
    </source>
</evidence>
<dbReference type="PANTHER" id="PTHR35532">
    <property type="entry name" value="SIMILAR TO POLYHYDROXYALKANOATE DEPOLYMERASE"/>
    <property type="match status" value="1"/>
</dbReference>
<organism evidence="2 3">
    <name type="scientific">Candidatus Eisenbergiella merdipullorum</name>
    <dbReference type="NCBI Taxonomy" id="2838553"/>
    <lineage>
        <taxon>Bacteria</taxon>
        <taxon>Bacillati</taxon>
        <taxon>Bacillota</taxon>
        <taxon>Clostridia</taxon>
        <taxon>Lachnospirales</taxon>
        <taxon>Lachnospiraceae</taxon>
        <taxon>Eisenbergiella</taxon>
    </lineage>
</organism>
<name>A0A9D2L116_9FIRM</name>